<dbReference type="Pfam" id="PF00753">
    <property type="entry name" value="Lactamase_B"/>
    <property type="match status" value="1"/>
</dbReference>
<name>A0ABS1FW39_9FLAO</name>
<dbReference type="InterPro" id="IPR051013">
    <property type="entry name" value="MBL_superfamily_lactonases"/>
</dbReference>
<reference evidence="7" key="1">
    <citation type="submission" date="2021-01" db="EMBL/GenBank/DDBJ databases">
        <title>Genome public.</title>
        <authorList>
            <person name="Liu C."/>
            <person name="Sun Q."/>
        </authorList>
    </citation>
    <scope>NUCLEOTIDE SEQUENCE [LARGE SCALE GENOMIC DNA]</scope>
    <source>
        <strain evidence="7">YIM B02567</strain>
    </source>
</reference>
<dbReference type="CDD" id="cd07720">
    <property type="entry name" value="OPHC2-like_MBL-fold"/>
    <property type="match status" value="1"/>
</dbReference>
<dbReference type="Proteomes" id="UP000628669">
    <property type="component" value="Unassembled WGS sequence"/>
</dbReference>
<dbReference type="Gene3D" id="3.60.15.10">
    <property type="entry name" value="Ribonuclease Z/Hydroxyacylglutathione hydrolase-like"/>
    <property type="match status" value="1"/>
</dbReference>
<dbReference type="PANTHER" id="PTHR42978">
    <property type="entry name" value="QUORUM-QUENCHING LACTONASE YTNP-RELATED-RELATED"/>
    <property type="match status" value="1"/>
</dbReference>
<proteinExistence type="inferred from homology"/>
<comment type="caution">
    <text evidence="6">The sequence shown here is derived from an EMBL/GenBank/DDBJ whole genome shotgun (WGS) entry which is preliminary data.</text>
</comment>
<dbReference type="InterPro" id="IPR001279">
    <property type="entry name" value="Metallo-B-lactamas"/>
</dbReference>
<dbReference type="PANTHER" id="PTHR42978:SF6">
    <property type="entry name" value="QUORUM-QUENCHING LACTONASE YTNP-RELATED"/>
    <property type="match status" value="1"/>
</dbReference>
<keyword evidence="2" id="KW-0479">Metal-binding</keyword>
<sequence length="298" mass="33195">MKSENSASVKIPMGELDVYIVSDGYFGIGNPQPILAPEIKKETVQHALKGLYLSESDYEIPINTLFIKKGDRCILIDTGEGHHDPVHAGWLQNSLSEIDISTGDITDILITHAHRDHIGGIITQDGARRYPNAQYHLSATEYNFWTSEGKDFSKSKMPSSSYPTGKIQIDTLESIKNDLTLFQPGDTLFSCIKTEAAPGHTPGHIIFHVFSGDQSITHLVDVVHSSLLISHPEWGTQWDVNFEEGVATRNRILEHCHTHNTVVTTCHLPWPGIGYIGKTQNGFQWIPKAQSDPHKIRI</sequence>
<evidence type="ECO:0000256" key="4">
    <source>
        <dbReference type="ARBA" id="ARBA00022833"/>
    </source>
</evidence>
<keyword evidence="7" id="KW-1185">Reference proteome</keyword>
<dbReference type="SMART" id="SM00849">
    <property type="entry name" value="Lactamase_B"/>
    <property type="match status" value="1"/>
</dbReference>
<dbReference type="EMBL" id="JAENHK010000010">
    <property type="protein sequence ID" value="MBK1896563.1"/>
    <property type="molecule type" value="Genomic_DNA"/>
</dbReference>
<evidence type="ECO:0000313" key="7">
    <source>
        <dbReference type="Proteomes" id="UP000628669"/>
    </source>
</evidence>
<feature type="domain" description="Metallo-beta-lactamase" evidence="5">
    <location>
        <begin position="61"/>
        <end position="259"/>
    </location>
</feature>
<evidence type="ECO:0000256" key="1">
    <source>
        <dbReference type="ARBA" id="ARBA00007749"/>
    </source>
</evidence>
<evidence type="ECO:0000256" key="2">
    <source>
        <dbReference type="ARBA" id="ARBA00022723"/>
    </source>
</evidence>
<evidence type="ECO:0000259" key="5">
    <source>
        <dbReference type="SMART" id="SM00849"/>
    </source>
</evidence>
<dbReference type="InterPro" id="IPR036866">
    <property type="entry name" value="RibonucZ/Hydroxyglut_hydro"/>
</dbReference>
<protein>
    <submittedName>
        <fullName evidence="6">MBL fold metallo-hydrolase</fullName>
    </submittedName>
</protein>
<evidence type="ECO:0000256" key="3">
    <source>
        <dbReference type="ARBA" id="ARBA00022801"/>
    </source>
</evidence>
<dbReference type="SUPFAM" id="SSF56281">
    <property type="entry name" value="Metallo-hydrolase/oxidoreductase"/>
    <property type="match status" value="1"/>
</dbReference>
<organism evidence="6 7">
    <name type="scientific">Chryseobacterium paridis</name>
    <dbReference type="NCBI Taxonomy" id="2800328"/>
    <lineage>
        <taxon>Bacteria</taxon>
        <taxon>Pseudomonadati</taxon>
        <taxon>Bacteroidota</taxon>
        <taxon>Flavobacteriia</taxon>
        <taxon>Flavobacteriales</taxon>
        <taxon>Weeksellaceae</taxon>
        <taxon>Chryseobacterium group</taxon>
        <taxon>Chryseobacterium</taxon>
    </lineage>
</organism>
<comment type="similarity">
    <text evidence="1">Belongs to the metallo-beta-lactamase superfamily.</text>
</comment>
<gene>
    <name evidence="6" type="ORF">JHL15_12425</name>
</gene>
<dbReference type="RefSeq" id="WP_200246139.1">
    <property type="nucleotide sequence ID" value="NZ_JAENHK010000010.1"/>
</dbReference>
<evidence type="ECO:0000313" key="6">
    <source>
        <dbReference type="EMBL" id="MBK1896563.1"/>
    </source>
</evidence>
<keyword evidence="3" id="KW-0378">Hydrolase</keyword>
<accession>A0ABS1FW39</accession>
<keyword evidence="4" id="KW-0862">Zinc</keyword>